<evidence type="ECO:0008006" key="3">
    <source>
        <dbReference type="Google" id="ProtNLM"/>
    </source>
</evidence>
<dbReference type="EMBL" id="JABBGJ010000049">
    <property type="protein sequence ID" value="NMM03137.1"/>
    <property type="molecule type" value="Genomic_DNA"/>
</dbReference>
<proteinExistence type="predicted"/>
<dbReference type="InterPro" id="IPR011010">
    <property type="entry name" value="DNA_brk_join_enz"/>
</dbReference>
<name>A0A848IVU5_9BURK</name>
<reference evidence="1 2" key="1">
    <citation type="submission" date="2020-04" db="EMBL/GenBank/DDBJ databases">
        <title>Paraburkholderia sp. RP-4-7 isolated from soil.</title>
        <authorList>
            <person name="Dahal R.H."/>
        </authorList>
    </citation>
    <scope>NUCLEOTIDE SEQUENCE [LARGE SCALE GENOMIC DNA]</scope>
    <source>
        <strain evidence="1 2">RP-4-7</strain>
    </source>
</reference>
<dbReference type="SUPFAM" id="SSF56349">
    <property type="entry name" value="DNA breaking-rejoining enzymes"/>
    <property type="match status" value="1"/>
</dbReference>
<dbReference type="RefSeq" id="WP_169489892.1">
    <property type="nucleotide sequence ID" value="NZ_JABBGJ010000049.1"/>
</dbReference>
<accession>A0A848IVU5</accession>
<evidence type="ECO:0000313" key="1">
    <source>
        <dbReference type="EMBL" id="NMM03137.1"/>
    </source>
</evidence>
<sequence length="255" mass="28221">MTAVDRSEPDTVAAARGQPAVVAHRPNRYQSPILPPHLSDEEVVGRWLAAKATGRGRLATTTLAQYRTEAERLFWYARQTGTPISSWGLDEFSAYIGFLQAPAPWAVRKPGVRRGSPDWRPFLGPLTDRSAGQTQKIVTSLFDWLRDVGYLQLNPATGLPTVGRLEPEKQVRFLSASDTALLREAIVARPGAESGRQARLTKARDLFAVDLFERTGLRTSEVVHCRMGHVRIEPVPQALRREFPDAPPLPVAAAR</sequence>
<comment type="caution">
    <text evidence="1">The sequence shown here is derived from an EMBL/GenBank/DDBJ whole genome shotgun (WGS) entry which is preliminary data.</text>
</comment>
<dbReference type="AlphaFoldDB" id="A0A848IVU5"/>
<gene>
    <name evidence="1" type="ORF">HHL24_35195</name>
</gene>
<keyword evidence="2" id="KW-1185">Reference proteome</keyword>
<protein>
    <recommendedName>
        <fullName evidence="3">Integrase</fullName>
    </recommendedName>
</protein>
<organism evidence="1 2">
    <name type="scientific">Paraburkholderia polaris</name>
    <dbReference type="NCBI Taxonomy" id="2728848"/>
    <lineage>
        <taxon>Bacteria</taxon>
        <taxon>Pseudomonadati</taxon>
        <taxon>Pseudomonadota</taxon>
        <taxon>Betaproteobacteria</taxon>
        <taxon>Burkholderiales</taxon>
        <taxon>Burkholderiaceae</taxon>
        <taxon>Paraburkholderia</taxon>
    </lineage>
</organism>
<dbReference type="GO" id="GO:0003677">
    <property type="term" value="F:DNA binding"/>
    <property type="evidence" value="ECO:0007669"/>
    <property type="project" value="InterPro"/>
</dbReference>
<evidence type="ECO:0000313" key="2">
    <source>
        <dbReference type="Proteomes" id="UP000544134"/>
    </source>
</evidence>
<dbReference type="Proteomes" id="UP000544134">
    <property type="component" value="Unassembled WGS sequence"/>
</dbReference>